<name>A0A7X9RMG0_9ENTE</name>
<sequence>MAKSQARWNIIYQKQQKRNMLKQDMLTIPKKRKKKIKDSKKYRII</sequence>
<organism evidence="1 2">
    <name type="scientific">Enterococcus cecorum</name>
    <dbReference type="NCBI Taxonomy" id="44008"/>
    <lineage>
        <taxon>Bacteria</taxon>
        <taxon>Bacillati</taxon>
        <taxon>Bacillota</taxon>
        <taxon>Bacilli</taxon>
        <taxon>Lactobacillales</taxon>
        <taxon>Enterococcaceae</taxon>
        <taxon>Enterococcus</taxon>
    </lineage>
</organism>
<dbReference type="EMBL" id="JABAFV010000017">
    <property type="protein sequence ID" value="NME50429.1"/>
    <property type="molecule type" value="Genomic_DNA"/>
</dbReference>
<dbReference type="AlphaFoldDB" id="A0A7X9RMG0"/>
<protein>
    <submittedName>
        <fullName evidence="1">Uncharacterized protein</fullName>
    </submittedName>
</protein>
<accession>A0A7X9RMG0</accession>
<dbReference type="RefSeq" id="WP_168931572.1">
    <property type="nucleotide sequence ID" value="NZ_JABAFV010000017.1"/>
</dbReference>
<gene>
    <name evidence="1" type="ORF">HF857_09420</name>
</gene>
<dbReference type="Proteomes" id="UP000588071">
    <property type="component" value="Unassembled WGS sequence"/>
</dbReference>
<proteinExistence type="predicted"/>
<evidence type="ECO:0000313" key="1">
    <source>
        <dbReference type="EMBL" id="NME50429.1"/>
    </source>
</evidence>
<evidence type="ECO:0000313" key="2">
    <source>
        <dbReference type="Proteomes" id="UP000588071"/>
    </source>
</evidence>
<reference evidence="1 2" key="1">
    <citation type="submission" date="2020-04" db="EMBL/GenBank/DDBJ databases">
        <authorList>
            <person name="Hitch T.C.A."/>
            <person name="Wylensek D."/>
            <person name="Clavel T."/>
        </authorList>
    </citation>
    <scope>NUCLEOTIDE SEQUENCE [LARGE SCALE GENOMIC DNA]</scope>
    <source>
        <strain evidence="1 2">WCA-380-WT-3C</strain>
    </source>
</reference>
<comment type="caution">
    <text evidence="1">The sequence shown here is derived from an EMBL/GenBank/DDBJ whole genome shotgun (WGS) entry which is preliminary data.</text>
</comment>